<feature type="region of interest" description="Disordered" evidence="1">
    <location>
        <begin position="1"/>
        <end position="109"/>
    </location>
</feature>
<organism evidence="2 3">
    <name type="scientific">Ficus carica</name>
    <name type="common">Common fig</name>
    <dbReference type="NCBI Taxonomy" id="3494"/>
    <lineage>
        <taxon>Eukaryota</taxon>
        <taxon>Viridiplantae</taxon>
        <taxon>Streptophyta</taxon>
        <taxon>Embryophyta</taxon>
        <taxon>Tracheophyta</taxon>
        <taxon>Spermatophyta</taxon>
        <taxon>Magnoliopsida</taxon>
        <taxon>eudicotyledons</taxon>
        <taxon>Gunneridae</taxon>
        <taxon>Pentapetalae</taxon>
        <taxon>rosids</taxon>
        <taxon>fabids</taxon>
        <taxon>Rosales</taxon>
        <taxon>Moraceae</taxon>
        <taxon>Ficeae</taxon>
        <taxon>Ficus</taxon>
    </lineage>
</organism>
<keyword evidence="3" id="KW-1185">Reference proteome</keyword>
<dbReference type="AlphaFoldDB" id="A0AA88J0I2"/>
<protein>
    <submittedName>
        <fullName evidence="2">Uncharacterized protein</fullName>
    </submittedName>
</protein>
<gene>
    <name evidence="2" type="ORF">TIFTF001_031072</name>
</gene>
<accession>A0AA88J0I2</accession>
<dbReference type="Proteomes" id="UP001187192">
    <property type="component" value="Unassembled WGS sequence"/>
</dbReference>
<proteinExistence type="predicted"/>
<comment type="caution">
    <text evidence="2">The sequence shown here is derived from an EMBL/GenBank/DDBJ whole genome shotgun (WGS) entry which is preliminary data.</text>
</comment>
<feature type="compositionally biased region" description="Basic and acidic residues" evidence="1">
    <location>
        <begin position="48"/>
        <end position="64"/>
    </location>
</feature>
<sequence>MATKTQGRGGTRIGQLQVKGEGTSGGENAGERGRGPIFVNFGGGWKGGDGKKEKEREEGETREKGGRRRREREGEEGEAREKRVGGGGGDVDGNGEREREEGEVQPSFGTWVAFGGGWGRGEITVEQEGPDLTADCHRRGRTKSGAWFAWGARRPRRGGMGQ</sequence>
<dbReference type="EMBL" id="BTGU01000121">
    <property type="protein sequence ID" value="GMN61983.1"/>
    <property type="molecule type" value="Genomic_DNA"/>
</dbReference>
<evidence type="ECO:0000256" key="1">
    <source>
        <dbReference type="SAM" id="MobiDB-lite"/>
    </source>
</evidence>
<name>A0AA88J0I2_FICCA</name>
<reference evidence="2" key="1">
    <citation type="submission" date="2023-07" db="EMBL/GenBank/DDBJ databases">
        <title>draft genome sequence of fig (Ficus carica).</title>
        <authorList>
            <person name="Takahashi T."/>
            <person name="Nishimura K."/>
        </authorList>
    </citation>
    <scope>NUCLEOTIDE SEQUENCE</scope>
</reference>
<evidence type="ECO:0000313" key="2">
    <source>
        <dbReference type="EMBL" id="GMN61983.1"/>
    </source>
</evidence>
<evidence type="ECO:0000313" key="3">
    <source>
        <dbReference type="Proteomes" id="UP001187192"/>
    </source>
</evidence>
<feature type="compositionally biased region" description="Basic and acidic residues" evidence="1">
    <location>
        <begin position="71"/>
        <end position="84"/>
    </location>
</feature>